<dbReference type="PANTHER" id="PTHR43236:SF1">
    <property type="entry name" value="BLL7220 PROTEIN"/>
    <property type="match status" value="1"/>
</dbReference>
<dbReference type="Proteomes" id="UP001203579">
    <property type="component" value="Unassembled WGS sequence"/>
</dbReference>
<comment type="caution">
    <text evidence="3">The sequence shown here is derived from an EMBL/GenBank/DDBJ whole genome shotgun (WGS) entry which is preliminary data.</text>
</comment>
<dbReference type="SMART" id="SM00530">
    <property type="entry name" value="HTH_XRE"/>
    <property type="match status" value="1"/>
</dbReference>
<proteinExistence type="inferred from homology"/>
<reference evidence="3 4" key="1">
    <citation type="submission" date="2022-05" db="EMBL/GenBank/DDBJ databases">
        <title>Corynebacterium sp. B5-R-101 sp. nov., isolated from human feces.</title>
        <authorList>
            <person name="Shamsuzzaman M."/>
            <person name="Dahal R.H."/>
        </authorList>
    </citation>
    <scope>NUCLEOTIDE SEQUENCE [LARGE SCALE GENOMIC DNA]</scope>
    <source>
        <strain evidence="3 4">B5-R-101</strain>
    </source>
</reference>
<dbReference type="RefSeq" id="WP_250224724.1">
    <property type="nucleotide sequence ID" value="NZ_JAMFTR010000012.1"/>
</dbReference>
<dbReference type="InterPro" id="IPR052345">
    <property type="entry name" value="Rad_response_metalloprotease"/>
</dbReference>
<evidence type="ECO:0000256" key="1">
    <source>
        <dbReference type="ARBA" id="ARBA00007227"/>
    </source>
</evidence>
<dbReference type="Gene3D" id="1.10.260.40">
    <property type="entry name" value="lambda repressor-like DNA-binding domains"/>
    <property type="match status" value="1"/>
</dbReference>
<sequence>MGRLKEVADSFAPERLAQARELSGLLKKELAERVNVTPAAVSSWERGTKTPTEDSIFRLANELEVEPEFFRKTISPLVSSSTPPHFRSLKATPQKTRKQAHQFGVLAAIVTDTLEQHLILPEPDLPSVEFPEEDGEVEAAASLLREFWGLGTVPIKNLLLTTERKGVIVAFNEEATANVDAYSMWVADRAYIILNPQKNDFYRQRFDIAHELGHLVMHDGAEPGETVAESQAHLFASEFLAPTPSLLPDLPSSINQQSWQRLFQLKEKWGMSVQALLFRMRRLGTISENSYRGAMTTLSRKKWRRAEPGLVTECDRPALLEKSIQLLEENGVHREVIAKESNLRLPQLEKIVGAPHSPRLRVVL</sequence>
<dbReference type="SUPFAM" id="SSF47413">
    <property type="entry name" value="lambda repressor-like DNA-binding domains"/>
    <property type="match status" value="1"/>
</dbReference>
<keyword evidence="4" id="KW-1185">Reference proteome</keyword>
<evidence type="ECO:0000259" key="2">
    <source>
        <dbReference type="PROSITE" id="PS50943"/>
    </source>
</evidence>
<evidence type="ECO:0000313" key="3">
    <source>
        <dbReference type="EMBL" id="MCL8494769.1"/>
    </source>
</evidence>
<dbReference type="Pfam" id="PF06114">
    <property type="entry name" value="Peptidase_M78"/>
    <property type="match status" value="1"/>
</dbReference>
<evidence type="ECO:0000313" key="4">
    <source>
        <dbReference type="Proteomes" id="UP001203579"/>
    </source>
</evidence>
<dbReference type="PANTHER" id="PTHR43236">
    <property type="entry name" value="ANTITOXIN HIGA1"/>
    <property type="match status" value="1"/>
</dbReference>
<dbReference type="CDD" id="cd00093">
    <property type="entry name" value="HTH_XRE"/>
    <property type="match status" value="1"/>
</dbReference>
<dbReference type="InterPro" id="IPR010982">
    <property type="entry name" value="Lambda_DNA-bd_dom_sf"/>
</dbReference>
<dbReference type="InterPro" id="IPR001387">
    <property type="entry name" value="Cro/C1-type_HTH"/>
</dbReference>
<accession>A0ABT0TCG1</accession>
<gene>
    <name evidence="3" type="ORF">M5J06_11670</name>
</gene>
<feature type="domain" description="HTH cro/C1-type" evidence="2">
    <location>
        <begin position="16"/>
        <end position="70"/>
    </location>
</feature>
<comment type="similarity">
    <text evidence="1">Belongs to the short-chain fatty acyl-CoA assimilation regulator (ScfR) family.</text>
</comment>
<dbReference type="Gene3D" id="1.10.10.2910">
    <property type="match status" value="1"/>
</dbReference>
<organism evidence="3 4">
    <name type="scientific">Corynebacterium intestinale</name>
    <dbReference type="NCBI Taxonomy" id="2943492"/>
    <lineage>
        <taxon>Bacteria</taxon>
        <taxon>Bacillati</taxon>
        <taxon>Actinomycetota</taxon>
        <taxon>Actinomycetes</taxon>
        <taxon>Mycobacteriales</taxon>
        <taxon>Corynebacteriaceae</taxon>
        <taxon>Corynebacterium</taxon>
    </lineage>
</organism>
<dbReference type="PROSITE" id="PS50943">
    <property type="entry name" value="HTH_CROC1"/>
    <property type="match status" value="1"/>
</dbReference>
<protein>
    <submittedName>
        <fullName evidence="3">XRE family transcriptional regulator</fullName>
    </submittedName>
</protein>
<dbReference type="EMBL" id="JAMKFF010000012">
    <property type="protein sequence ID" value="MCL8494769.1"/>
    <property type="molecule type" value="Genomic_DNA"/>
</dbReference>
<dbReference type="InterPro" id="IPR010359">
    <property type="entry name" value="IrrE_HExxH"/>
</dbReference>
<name>A0ABT0TCG1_9CORY</name>
<dbReference type="Pfam" id="PF01381">
    <property type="entry name" value="HTH_3"/>
    <property type="match status" value="1"/>
</dbReference>